<organism evidence="3 4">
    <name type="scientific">Cynara cardunculus var. scolymus</name>
    <name type="common">Globe artichoke</name>
    <name type="synonym">Cynara scolymus</name>
    <dbReference type="NCBI Taxonomy" id="59895"/>
    <lineage>
        <taxon>Eukaryota</taxon>
        <taxon>Viridiplantae</taxon>
        <taxon>Streptophyta</taxon>
        <taxon>Embryophyta</taxon>
        <taxon>Tracheophyta</taxon>
        <taxon>Spermatophyta</taxon>
        <taxon>Magnoliopsida</taxon>
        <taxon>eudicotyledons</taxon>
        <taxon>Gunneridae</taxon>
        <taxon>Pentapetalae</taxon>
        <taxon>asterids</taxon>
        <taxon>campanulids</taxon>
        <taxon>Asterales</taxon>
        <taxon>Asteraceae</taxon>
        <taxon>Carduoideae</taxon>
        <taxon>Cardueae</taxon>
        <taxon>Carduinae</taxon>
        <taxon>Cynara</taxon>
    </lineage>
</organism>
<dbReference type="Gramene" id="KVH95098">
    <property type="protein sequence ID" value="KVH95098"/>
    <property type="gene ID" value="Ccrd_002807"/>
</dbReference>
<proteinExistence type="predicted"/>
<keyword evidence="1" id="KW-0175">Coiled coil</keyword>
<evidence type="ECO:0000313" key="3">
    <source>
        <dbReference type="EMBL" id="KVH95098.1"/>
    </source>
</evidence>
<evidence type="ECO:0000313" key="4">
    <source>
        <dbReference type="Proteomes" id="UP000243975"/>
    </source>
</evidence>
<accession>A0A103XQM6</accession>
<keyword evidence="2" id="KW-0812">Transmembrane</keyword>
<feature type="transmembrane region" description="Helical" evidence="2">
    <location>
        <begin position="20"/>
        <end position="37"/>
    </location>
</feature>
<dbReference type="AlphaFoldDB" id="A0A103XQM6"/>
<keyword evidence="2" id="KW-0472">Membrane</keyword>
<feature type="coiled-coil region" evidence="1">
    <location>
        <begin position="51"/>
        <end position="138"/>
    </location>
</feature>
<gene>
    <name evidence="3" type="ORF">Ccrd_002807</name>
</gene>
<reference evidence="3 4" key="1">
    <citation type="journal article" date="2016" name="Sci. Rep.">
        <title>The genome sequence of the outbreeding globe artichoke constructed de novo incorporating a phase-aware low-pass sequencing strategy of F1 progeny.</title>
        <authorList>
            <person name="Scaglione D."/>
            <person name="Reyes-Chin-Wo S."/>
            <person name="Acquadro A."/>
            <person name="Froenicke L."/>
            <person name="Portis E."/>
            <person name="Beitel C."/>
            <person name="Tirone M."/>
            <person name="Mauro R."/>
            <person name="Lo Monaco A."/>
            <person name="Mauromicale G."/>
            <person name="Faccioli P."/>
            <person name="Cattivelli L."/>
            <person name="Rieseberg L."/>
            <person name="Michelmore R."/>
            <person name="Lanteri S."/>
        </authorList>
    </citation>
    <scope>NUCLEOTIDE SEQUENCE [LARGE SCALE GENOMIC DNA]</scope>
    <source>
        <strain evidence="3">2C</strain>
    </source>
</reference>
<dbReference type="OrthoDB" id="751422at2759"/>
<name>A0A103XQM6_CYNCS</name>
<dbReference type="PANTHER" id="PTHR47747">
    <property type="entry name" value="RIBONUCLEASE P PROTEIN SUBUNIT P38-LIKE PROTEIN"/>
    <property type="match status" value="1"/>
</dbReference>
<sequence>MATQEHLQLHQQTKRSCEELLCSYLGISFAIFLGFLPKKSVSLIPTLQTHTESLSKKLLQAEEQLEQLYSRRKEDSKANARVVEIFASHRHGWQQEEKRLLRQIDENVEEIANLRAKVEDLEIRVDDLKREVSERDELLNFMANREDDGGGYGGGGGGDGEFYGEMLGSRFGKLRVSDEANNHNHNHKHNHNHNHNLKHNSNYGTNSVMGDCYTERGIHNVDDLGSIYDGHNMFNPSDFSNSGVSKFLAERSNLWQGAQYESVEPVHDMKQFVTRRESPWKVDGDSSGVSTKLKLLEQELQNLENIGANDLSKVPSLMRKQAKRYQALAGKIDDLCRRMQENDPCEPNAGLEFRTQRQTEFLLEALRLQQRASETGQKLMALQTETGMGCNYGNDLVEGRARLTTSLSLSSIRTNFRDIQRNLEIWLARIIGDVEGILARDGASRVNEYYLSPRYPFVQQERF</sequence>
<evidence type="ECO:0000256" key="1">
    <source>
        <dbReference type="SAM" id="Coils"/>
    </source>
</evidence>
<keyword evidence="2" id="KW-1133">Transmembrane helix</keyword>
<evidence type="ECO:0000256" key="2">
    <source>
        <dbReference type="SAM" id="Phobius"/>
    </source>
</evidence>
<dbReference type="PANTHER" id="PTHR47747:SF3">
    <property type="entry name" value="OS03G0853600 PROTEIN"/>
    <property type="match status" value="1"/>
</dbReference>
<dbReference type="OMA" id="ARYPFVQ"/>
<dbReference type="EMBL" id="LEKV01004399">
    <property type="protein sequence ID" value="KVH95098.1"/>
    <property type="molecule type" value="Genomic_DNA"/>
</dbReference>
<comment type="caution">
    <text evidence="3">The sequence shown here is derived from an EMBL/GenBank/DDBJ whole genome shotgun (WGS) entry which is preliminary data.</text>
</comment>
<keyword evidence="4" id="KW-1185">Reference proteome</keyword>
<dbReference type="Proteomes" id="UP000243975">
    <property type="component" value="Unassembled WGS sequence"/>
</dbReference>
<protein>
    <submittedName>
        <fullName evidence="3">Uncharacterized protein</fullName>
    </submittedName>
</protein>
<dbReference type="STRING" id="59895.A0A103XQM6"/>